<proteinExistence type="inferred from homology"/>
<dbReference type="Gene3D" id="1.10.630.10">
    <property type="entry name" value="Cytochrome P450"/>
    <property type="match status" value="1"/>
</dbReference>
<comment type="similarity">
    <text evidence="2 8">Belongs to the cytochrome P450 family.</text>
</comment>
<keyword evidence="3 8" id="KW-0349">Heme</keyword>
<keyword evidence="7 8" id="KW-0503">Monooxygenase</keyword>
<comment type="caution">
    <text evidence="9">The sequence shown here is derived from an EMBL/GenBank/DDBJ whole genome shotgun (WGS) entry which is preliminary data.</text>
</comment>
<keyword evidence="10" id="KW-1185">Reference proteome</keyword>
<dbReference type="PRINTS" id="PR00385">
    <property type="entry name" value="P450"/>
</dbReference>
<protein>
    <recommendedName>
        <fullName evidence="11">Cytochrome P450</fullName>
    </recommendedName>
</protein>
<dbReference type="EMBL" id="JBBXMP010000100">
    <property type="protein sequence ID" value="KAL0062629.1"/>
    <property type="molecule type" value="Genomic_DNA"/>
</dbReference>
<evidence type="ECO:0000256" key="1">
    <source>
        <dbReference type="ARBA" id="ARBA00001971"/>
    </source>
</evidence>
<keyword evidence="6 8" id="KW-0408">Iron</keyword>
<dbReference type="InterPro" id="IPR002401">
    <property type="entry name" value="Cyt_P450_E_grp-I"/>
</dbReference>
<dbReference type="PRINTS" id="PR00463">
    <property type="entry name" value="EP450I"/>
</dbReference>
<evidence type="ECO:0008006" key="11">
    <source>
        <dbReference type="Google" id="ProtNLM"/>
    </source>
</evidence>
<accession>A0ABR2ZN65</accession>
<dbReference type="SUPFAM" id="SSF48264">
    <property type="entry name" value="Cytochrome P450"/>
    <property type="match status" value="1"/>
</dbReference>
<evidence type="ECO:0000256" key="5">
    <source>
        <dbReference type="ARBA" id="ARBA00023002"/>
    </source>
</evidence>
<keyword evidence="5 8" id="KW-0560">Oxidoreductase</keyword>
<sequence length="398" mass="45303">MFGNNIVASEGELWKKYRKIASPAFNDRNNKLVWDETVRIVLDLFDNVWMNKDIEVDHVIDVTLPIALFVIGVAGFGRRISWKDDTILPSGHKLTFKEALSTVSEDIFIKVLCPDALLGATERLRRVKSAFEELDKYMLEMINGRRHAEKKEERYDLFSSLLDANDLPTNDGEVPLTERELMGNIFIFLLAGHETTAHTLAYTFGLLAFYQEEQEILYQHIRSIIPDGRIPTYEEMPLFTQSLAVFYETLRLFPPVCAIPKVSAEDTILVAENAAGETKAVPIPQGTSITLSVSGLHYNPKYWKDPHEFKPSRFRENWPRDAFLPFSGGARACIGRKFFETEGIAILTILISNYKISLKEEPQFVGETTEQKKARIFATKPGITIAPIRMPLVFTHRT</sequence>
<dbReference type="InterPro" id="IPR001128">
    <property type="entry name" value="Cyt_P450"/>
</dbReference>
<evidence type="ECO:0000256" key="6">
    <source>
        <dbReference type="ARBA" id="ARBA00023004"/>
    </source>
</evidence>
<comment type="cofactor">
    <cofactor evidence="1">
        <name>heme</name>
        <dbReference type="ChEBI" id="CHEBI:30413"/>
    </cofactor>
</comment>
<gene>
    <name evidence="9" type="ORF">AAF712_010466</name>
</gene>
<dbReference type="PANTHER" id="PTHR24292:SF102">
    <property type="entry name" value="CYTOCHROME P450 FAMILY-RELATED"/>
    <property type="match status" value="1"/>
</dbReference>
<dbReference type="Pfam" id="PF00067">
    <property type="entry name" value="p450"/>
    <property type="match status" value="1"/>
</dbReference>
<evidence type="ECO:0000256" key="8">
    <source>
        <dbReference type="RuleBase" id="RU000461"/>
    </source>
</evidence>
<dbReference type="InterPro" id="IPR050476">
    <property type="entry name" value="Insect_CytP450_Detox"/>
</dbReference>
<evidence type="ECO:0000256" key="2">
    <source>
        <dbReference type="ARBA" id="ARBA00010617"/>
    </source>
</evidence>
<dbReference type="PROSITE" id="PS00086">
    <property type="entry name" value="CYTOCHROME_P450"/>
    <property type="match status" value="1"/>
</dbReference>
<organism evidence="9 10">
    <name type="scientific">Marasmius tenuissimus</name>
    <dbReference type="NCBI Taxonomy" id="585030"/>
    <lineage>
        <taxon>Eukaryota</taxon>
        <taxon>Fungi</taxon>
        <taxon>Dikarya</taxon>
        <taxon>Basidiomycota</taxon>
        <taxon>Agaricomycotina</taxon>
        <taxon>Agaricomycetes</taxon>
        <taxon>Agaricomycetidae</taxon>
        <taxon>Agaricales</taxon>
        <taxon>Marasmiineae</taxon>
        <taxon>Marasmiaceae</taxon>
        <taxon>Marasmius</taxon>
    </lineage>
</organism>
<reference evidence="9 10" key="1">
    <citation type="submission" date="2024-05" db="EMBL/GenBank/DDBJ databases">
        <title>A draft genome resource for the thread blight pathogen Marasmius tenuissimus strain MS-2.</title>
        <authorList>
            <person name="Yulfo-Soto G.E."/>
            <person name="Baruah I.K."/>
            <person name="Amoako-Attah I."/>
            <person name="Bukari Y."/>
            <person name="Meinhardt L.W."/>
            <person name="Bailey B.A."/>
            <person name="Cohen S.P."/>
        </authorList>
    </citation>
    <scope>NUCLEOTIDE SEQUENCE [LARGE SCALE GENOMIC DNA]</scope>
    <source>
        <strain evidence="9 10">MS-2</strain>
    </source>
</reference>
<dbReference type="InterPro" id="IPR017972">
    <property type="entry name" value="Cyt_P450_CS"/>
</dbReference>
<evidence type="ECO:0000256" key="3">
    <source>
        <dbReference type="ARBA" id="ARBA00022617"/>
    </source>
</evidence>
<evidence type="ECO:0000313" key="9">
    <source>
        <dbReference type="EMBL" id="KAL0062629.1"/>
    </source>
</evidence>
<name>A0ABR2ZN65_9AGAR</name>
<evidence type="ECO:0000313" key="10">
    <source>
        <dbReference type="Proteomes" id="UP001437256"/>
    </source>
</evidence>
<dbReference type="PANTHER" id="PTHR24292">
    <property type="entry name" value="CYTOCHROME P450"/>
    <property type="match status" value="1"/>
</dbReference>
<evidence type="ECO:0000256" key="7">
    <source>
        <dbReference type="ARBA" id="ARBA00023033"/>
    </source>
</evidence>
<dbReference type="Proteomes" id="UP001437256">
    <property type="component" value="Unassembled WGS sequence"/>
</dbReference>
<dbReference type="InterPro" id="IPR036396">
    <property type="entry name" value="Cyt_P450_sf"/>
</dbReference>
<evidence type="ECO:0000256" key="4">
    <source>
        <dbReference type="ARBA" id="ARBA00022723"/>
    </source>
</evidence>
<keyword evidence="4 8" id="KW-0479">Metal-binding</keyword>